<dbReference type="InterPro" id="IPR032675">
    <property type="entry name" value="LRR_dom_sf"/>
</dbReference>
<dbReference type="EMBL" id="JARKIF010000031">
    <property type="protein sequence ID" value="KAJ7612184.1"/>
    <property type="molecule type" value="Genomic_DNA"/>
</dbReference>
<name>A0AAD7B746_9AGAR</name>
<keyword evidence="2" id="KW-1185">Reference proteome</keyword>
<proteinExistence type="predicted"/>
<comment type="caution">
    <text evidence="1">The sequence shown here is derived from an EMBL/GenBank/DDBJ whole genome shotgun (WGS) entry which is preliminary data.</text>
</comment>
<organism evidence="1 2">
    <name type="scientific">Roridomyces roridus</name>
    <dbReference type="NCBI Taxonomy" id="1738132"/>
    <lineage>
        <taxon>Eukaryota</taxon>
        <taxon>Fungi</taxon>
        <taxon>Dikarya</taxon>
        <taxon>Basidiomycota</taxon>
        <taxon>Agaricomycotina</taxon>
        <taxon>Agaricomycetes</taxon>
        <taxon>Agaricomycetidae</taxon>
        <taxon>Agaricales</taxon>
        <taxon>Marasmiineae</taxon>
        <taxon>Mycenaceae</taxon>
        <taxon>Roridomyces</taxon>
    </lineage>
</organism>
<evidence type="ECO:0000313" key="2">
    <source>
        <dbReference type="Proteomes" id="UP001221142"/>
    </source>
</evidence>
<reference evidence="1" key="1">
    <citation type="submission" date="2023-03" db="EMBL/GenBank/DDBJ databases">
        <title>Massive genome expansion in bonnet fungi (Mycena s.s.) driven by repeated elements and novel gene families across ecological guilds.</title>
        <authorList>
            <consortium name="Lawrence Berkeley National Laboratory"/>
            <person name="Harder C.B."/>
            <person name="Miyauchi S."/>
            <person name="Viragh M."/>
            <person name="Kuo A."/>
            <person name="Thoen E."/>
            <person name="Andreopoulos B."/>
            <person name="Lu D."/>
            <person name="Skrede I."/>
            <person name="Drula E."/>
            <person name="Henrissat B."/>
            <person name="Morin E."/>
            <person name="Kohler A."/>
            <person name="Barry K."/>
            <person name="LaButti K."/>
            <person name="Morin E."/>
            <person name="Salamov A."/>
            <person name="Lipzen A."/>
            <person name="Mereny Z."/>
            <person name="Hegedus B."/>
            <person name="Baldrian P."/>
            <person name="Stursova M."/>
            <person name="Weitz H."/>
            <person name="Taylor A."/>
            <person name="Grigoriev I.V."/>
            <person name="Nagy L.G."/>
            <person name="Martin F."/>
            <person name="Kauserud H."/>
        </authorList>
    </citation>
    <scope>NUCLEOTIDE SEQUENCE</scope>
    <source>
        <strain evidence="1">9284</strain>
    </source>
</reference>
<protein>
    <recommendedName>
        <fullName evidence="3">F-box domain-containing protein</fullName>
    </recommendedName>
</protein>
<evidence type="ECO:0008006" key="3">
    <source>
        <dbReference type="Google" id="ProtNLM"/>
    </source>
</evidence>
<dbReference type="Proteomes" id="UP001221142">
    <property type="component" value="Unassembled WGS sequence"/>
</dbReference>
<accession>A0AAD7B746</accession>
<dbReference type="Gene3D" id="3.80.10.10">
    <property type="entry name" value="Ribonuclease Inhibitor"/>
    <property type="match status" value="1"/>
</dbReference>
<sequence>MLLTRGGLPNELLIELIELTPRADQATLCRTSKYIQAITLPILNRTVVLGESTSVDAFSQSIINDPGRASATRALIILHRLNYAKSTYDSLLKALELLKFIDYFSLQVTSGTYCYETFLHRLDRLTFPLLVKCYISIPSHKIRVQNVTQFLSRNPTITHLRLWPVQGPYAVSDSDWTAPMLPNLQHYRGTSALLPAFSTRNLRTVVASLDPTDYGALRSLANPELPFAISIDTCNPIRRPAETLQRALRLLPQHMPFVTQLRIRCWDQGNRMNPNVIHDIASRLPLLTRLEHFELNFAYGYATRHVDRFVIDAESDRQALQTLADACPTLKACLLVDQSWKKVHGIWDEYPTTEFQKEFGFSVLDFMD</sequence>
<dbReference type="AlphaFoldDB" id="A0AAD7B746"/>
<gene>
    <name evidence="1" type="ORF">FB45DRAFT_1065543</name>
</gene>
<evidence type="ECO:0000313" key="1">
    <source>
        <dbReference type="EMBL" id="KAJ7612184.1"/>
    </source>
</evidence>